<name>A0ABT8KP89_9BACT</name>
<protein>
    <recommendedName>
        <fullName evidence="4">Anti-sigma factor</fullName>
    </recommendedName>
</protein>
<evidence type="ECO:0000256" key="1">
    <source>
        <dbReference type="SAM" id="Phobius"/>
    </source>
</evidence>
<dbReference type="RefSeq" id="WP_346752580.1">
    <property type="nucleotide sequence ID" value="NZ_JAUJEA010000005.1"/>
</dbReference>
<evidence type="ECO:0000313" key="2">
    <source>
        <dbReference type="EMBL" id="MDN5202555.1"/>
    </source>
</evidence>
<gene>
    <name evidence="2" type="ORF">QQ008_14300</name>
</gene>
<sequence length="178" mass="21107">MQDKLEKFIRDNRNLFDDREPGDVWEKIEKDLDTDIDKKKSIASVYWKVAAIFLLGVCTFLLIDKFNPDEPSISQQKMKLSPEFLETEAFYTQLISHKVREIENFRIEDPELKSTFRSDIMSLDSVYQNLKNELYETNNQIILDEMIENLRLRIDILSEQLMILKTINNEKNEEAHSL</sequence>
<keyword evidence="1" id="KW-0472">Membrane</keyword>
<evidence type="ECO:0008006" key="4">
    <source>
        <dbReference type="Google" id="ProtNLM"/>
    </source>
</evidence>
<organism evidence="2 3">
    <name type="scientific">Splendidivirga corallicola</name>
    <dbReference type="NCBI Taxonomy" id="3051826"/>
    <lineage>
        <taxon>Bacteria</taxon>
        <taxon>Pseudomonadati</taxon>
        <taxon>Bacteroidota</taxon>
        <taxon>Cytophagia</taxon>
        <taxon>Cytophagales</taxon>
        <taxon>Splendidivirgaceae</taxon>
        <taxon>Splendidivirga</taxon>
    </lineage>
</organism>
<keyword evidence="3" id="KW-1185">Reference proteome</keyword>
<keyword evidence="1" id="KW-0812">Transmembrane</keyword>
<dbReference type="EMBL" id="JAUJEA010000005">
    <property type="protein sequence ID" value="MDN5202555.1"/>
    <property type="molecule type" value="Genomic_DNA"/>
</dbReference>
<accession>A0ABT8KP89</accession>
<comment type="caution">
    <text evidence="2">The sequence shown here is derived from an EMBL/GenBank/DDBJ whole genome shotgun (WGS) entry which is preliminary data.</text>
</comment>
<reference evidence="2" key="1">
    <citation type="submission" date="2023-06" db="EMBL/GenBank/DDBJ databases">
        <title>Genomic of Parafulvivirga corallium.</title>
        <authorList>
            <person name="Wang G."/>
        </authorList>
    </citation>
    <scope>NUCLEOTIDE SEQUENCE</scope>
    <source>
        <strain evidence="2">BMA10</strain>
    </source>
</reference>
<evidence type="ECO:0000313" key="3">
    <source>
        <dbReference type="Proteomes" id="UP001172082"/>
    </source>
</evidence>
<feature type="transmembrane region" description="Helical" evidence="1">
    <location>
        <begin position="45"/>
        <end position="63"/>
    </location>
</feature>
<proteinExistence type="predicted"/>
<keyword evidence="1" id="KW-1133">Transmembrane helix</keyword>
<dbReference type="Proteomes" id="UP001172082">
    <property type="component" value="Unassembled WGS sequence"/>
</dbReference>